<reference evidence="2 3" key="1">
    <citation type="submission" date="2021-02" db="EMBL/GenBank/DDBJ databases">
        <title>Characterization of Marinitoga sp. nov. str. BP5-C20A.</title>
        <authorList>
            <person name="Erauso G."/>
            <person name="Postec A."/>
        </authorList>
    </citation>
    <scope>NUCLEOTIDE SEQUENCE [LARGE SCALE GENOMIC DNA]</scope>
    <source>
        <strain evidence="2 3">BP5-C20A</strain>
    </source>
</reference>
<feature type="transmembrane region" description="Helical" evidence="1">
    <location>
        <begin position="128"/>
        <end position="144"/>
    </location>
</feature>
<dbReference type="GO" id="GO:0016787">
    <property type="term" value="F:hydrolase activity"/>
    <property type="evidence" value="ECO:0007669"/>
    <property type="project" value="UniProtKB-KW"/>
</dbReference>
<dbReference type="Pfam" id="PF04307">
    <property type="entry name" value="YdjM"/>
    <property type="match status" value="1"/>
</dbReference>
<dbReference type="InterPro" id="IPR007404">
    <property type="entry name" value="YdjM-like"/>
</dbReference>
<feature type="transmembrane region" description="Helical" evidence="1">
    <location>
        <begin position="33"/>
        <end position="50"/>
    </location>
</feature>
<feature type="transmembrane region" description="Helical" evidence="1">
    <location>
        <begin position="6"/>
        <end position="26"/>
    </location>
</feature>
<evidence type="ECO:0000313" key="3">
    <source>
        <dbReference type="Proteomes" id="UP001232493"/>
    </source>
</evidence>
<sequence length="179" mass="21073">MPNFKTHIITGILFYPTYFLLYSFIMDMINIKFYPDESLILLSFFFFVLGSDLPDVDHNFSLINKFFRILLVGLGIYSIFKLKMYYDFLSFLPLKAYILKTLYIIIGIVVGGIIGFLFNYITKHRGRWHSPLTGFLLGIITYYLKSNNYYLFDSEALFLALSLTIGFYVHLFLDFHFKS</sequence>
<dbReference type="RefSeq" id="WP_280997730.1">
    <property type="nucleotide sequence ID" value="NZ_CP069362.1"/>
</dbReference>
<keyword evidence="3" id="KW-1185">Reference proteome</keyword>
<proteinExistence type="predicted"/>
<evidence type="ECO:0000256" key="1">
    <source>
        <dbReference type="SAM" id="Phobius"/>
    </source>
</evidence>
<feature type="transmembrane region" description="Helical" evidence="1">
    <location>
        <begin position="156"/>
        <end position="173"/>
    </location>
</feature>
<dbReference type="EMBL" id="CP069362">
    <property type="protein sequence ID" value="WGS64240.1"/>
    <property type="molecule type" value="Genomic_DNA"/>
</dbReference>
<accession>A0ABY8PNQ1</accession>
<dbReference type="Proteomes" id="UP001232493">
    <property type="component" value="Chromosome"/>
</dbReference>
<name>A0ABY8PNQ1_9BACT</name>
<feature type="transmembrane region" description="Helical" evidence="1">
    <location>
        <begin position="101"/>
        <end position="122"/>
    </location>
</feature>
<gene>
    <name evidence="2" type="ORF">JRV97_07600</name>
</gene>
<evidence type="ECO:0000313" key="2">
    <source>
        <dbReference type="EMBL" id="WGS64240.1"/>
    </source>
</evidence>
<feature type="transmembrane region" description="Helical" evidence="1">
    <location>
        <begin position="62"/>
        <end position="80"/>
    </location>
</feature>
<keyword evidence="1" id="KW-1133">Transmembrane helix</keyword>
<keyword evidence="1" id="KW-0812">Transmembrane</keyword>
<keyword evidence="2" id="KW-0378">Hydrolase</keyword>
<organism evidence="2 3">
    <name type="scientific">Marinitoga aeolica</name>
    <dbReference type="NCBI Taxonomy" id="2809031"/>
    <lineage>
        <taxon>Bacteria</taxon>
        <taxon>Thermotogati</taxon>
        <taxon>Thermotogota</taxon>
        <taxon>Thermotogae</taxon>
        <taxon>Petrotogales</taxon>
        <taxon>Petrotogaceae</taxon>
        <taxon>Marinitoga</taxon>
    </lineage>
</organism>
<protein>
    <submittedName>
        <fullName evidence="2">Metal-dependent hydrolase</fullName>
    </submittedName>
</protein>
<keyword evidence="1" id="KW-0472">Membrane</keyword>